<dbReference type="PANTHER" id="PTHR33973">
    <property type="entry name" value="OS07G0153300 PROTEIN"/>
    <property type="match status" value="1"/>
</dbReference>
<keyword evidence="1" id="KW-1133">Transmembrane helix</keyword>
<sequence length="649" mass="73478">MVTHHWSEALVTPLLVAAIVLLSPLPRYVFRSLKLNGSGKGHDIGTSNTNASAFIVPAQIHHARMLPKESQHSFKYPSLYFAFELQALERGQCDCLPAFKWSGDHAKKGFALTKLHPKDFGRKVFADAETSKAAEIIDGSILLKLAYELRFRGYLSVGPQDVDSDALRSGSLLWEREMGKVWAIAMPTVFGLAGFNPLTVYYVYRPGSSKELWLAILEVHNTFNERHIYVCEVGKGEDEKTGTSPQGTMRKGYDHSWTFPRDFHVSPFNDRLGYYQLFLRDMWKDSVDGLPSIDIRLLLLVPPEEEEERQSDGKSLQKKLLATLTSSNATSATQKPTKEAKPMTASSVFSMLIRQPFDLFLPVARIMIEAAKLHWKKRLPVHIRPEPKGEAKRWNSIQAFDGIGCLKVHNPTESKDLSADAAQIREQASGNIYWNDESSMERICRKAVEKYLCNKSSDGELGPIQFRNRNAEQRDTKIENGQIRNIDKHDRSDGLTFYTMSSALFIDLCLYMPQQALLFGSKVEQGWGVNSTDKFDQIFASSEPSKSTRTVRLARWLRSSYLLWAIQESGNMDDKISHHLLAQSNATHFLDQFDYSWSLLFALAAHVYSLKLMASASRMLNVRYVRAPWAQIGEGIALLKQNQEKDTQI</sequence>
<evidence type="ECO:0000256" key="1">
    <source>
        <dbReference type="SAM" id="Phobius"/>
    </source>
</evidence>
<keyword evidence="3" id="KW-1185">Reference proteome</keyword>
<dbReference type="GeneID" id="37024273"/>
<gene>
    <name evidence="2" type="ORF">FA14DRAFT_53959</name>
</gene>
<reference evidence="2 3" key="1">
    <citation type="journal article" date="2018" name="Mol. Biol. Evol.">
        <title>Broad Genomic Sampling Reveals a Smut Pathogenic Ancestry of the Fungal Clade Ustilaginomycotina.</title>
        <authorList>
            <person name="Kijpornyongpan T."/>
            <person name="Mondo S.J."/>
            <person name="Barry K."/>
            <person name="Sandor L."/>
            <person name="Lee J."/>
            <person name="Lipzen A."/>
            <person name="Pangilinan J."/>
            <person name="LaButti K."/>
            <person name="Hainaut M."/>
            <person name="Henrissat B."/>
            <person name="Grigoriev I.V."/>
            <person name="Spatafora J.W."/>
            <person name="Aime M.C."/>
        </authorList>
    </citation>
    <scope>NUCLEOTIDE SEQUENCE [LARGE SCALE GENOMIC DNA]</scope>
    <source>
        <strain evidence="2 3">MCA 3882</strain>
    </source>
</reference>
<dbReference type="Pfam" id="PF07103">
    <property type="entry name" value="DUF1365"/>
    <property type="match status" value="1"/>
</dbReference>
<dbReference type="InterPro" id="IPR010775">
    <property type="entry name" value="DUF1365"/>
</dbReference>
<protein>
    <recommendedName>
        <fullName evidence="4">DUF1365-domain-containing protein</fullName>
    </recommendedName>
</protein>
<evidence type="ECO:0008006" key="4">
    <source>
        <dbReference type="Google" id="ProtNLM"/>
    </source>
</evidence>
<dbReference type="Proteomes" id="UP000245771">
    <property type="component" value="Unassembled WGS sequence"/>
</dbReference>
<dbReference type="OrthoDB" id="3340520at2759"/>
<feature type="transmembrane region" description="Helical" evidence="1">
    <location>
        <begin position="6"/>
        <end position="25"/>
    </location>
</feature>
<dbReference type="InParanoid" id="A0A316VF98"/>
<accession>A0A316VF98</accession>
<feature type="transmembrane region" description="Helical" evidence="1">
    <location>
        <begin position="181"/>
        <end position="204"/>
    </location>
</feature>
<evidence type="ECO:0000313" key="3">
    <source>
        <dbReference type="Proteomes" id="UP000245771"/>
    </source>
</evidence>
<name>A0A316VF98_9BASI</name>
<dbReference type="AlphaFoldDB" id="A0A316VF98"/>
<dbReference type="EMBL" id="KZ819603">
    <property type="protein sequence ID" value="PWN36307.1"/>
    <property type="molecule type" value="Genomic_DNA"/>
</dbReference>
<organism evidence="2 3">
    <name type="scientific">Meira miltonrushii</name>
    <dbReference type="NCBI Taxonomy" id="1280837"/>
    <lineage>
        <taxon>Eukaryota</taxon>
        <taxon>Fungi</taxon>
        <taxon>Dikarya</taxon>
        <taxon>Basidiomycota</taxon>
        <taxon>Ustilaginomycotina</taxon>
        <taxon>Exobasidiomycetes</taxon>
        <taxon>Exobasidiales</taxon>
        <taxon>Brachybasidiaceae</taxon>
        <taxon>Meira</taxon>
    </lineage>
</organism>
<proteinExistence type="predicted"/>
<keyword evidence="1" id="KW-0812">Transmembrane</keyword>
<dbReference type="RefSeq" id="XP_025356609.1">
    <property type="nucleotide sequence ID" value="XM_025502492.1"/>
</dbReference>
<dbReference type="PANTHER" id="PTHR33973:SF4">
    <property type="entry name" value="OS07G0153300 PROTEIN"/>
    <property type="match status" value="1"/>
</dbReference>
<evidence type="ECO:0000313" key="2">
    <source>
        <dbReference type="EMBL" id="PWN36307.1"/>
    </source>
</evidence>
<keyword evidence="1" id="KW-0472">Membrane</keyword>